<dbReference type="Proteomes" id="UP001060085">
    <property type="component" value="Linkage Group LG01"/>
</dbReference>
<gene>
    <name evidence="1" type="ORF">M9H77_03568</name>
</gene>
<dbReference type="EMBL" id="CM044701">
    <property type="protein sequence ID" value="KAI5682340.1"/>
    <property type="molecule type" value="Genomic_DNA"/>
</dbReference>
<evidence type="ECO:0000313" key="2">
    <source>
        <dbReference type="Proteomes" id="UP001060085"/>
    </source>
</evidence>
<name>A0ACC0CBP3_CATRO</name>
<accession>A0ACC0CBP3</accession>
<keyword evidence="2" id="KW-1185">Reference proteome</keyword>
<reference evidence="2" key="1">
    <citation type="journal article" date="2023" name="Nat. Plants">
        <title>Single-cell RNA sequencing provides a high-resolution roadmap for understanding the multicellular compartmentation of specialized metabolism.</title>
        <authorList>
            <person name="Sun S."/>
            <person name="Shen X."/>
            <person name="Li Y."/>
            <person name="Li Y."/>
            <person name="Wang S."/>
            <person name="Li R."/>
            <person name="Zhang H."/>
            <person name="Shen G."/>
            <person name="Guo B."/>
            <person name="Wei J."/>
            <person name="Xu J."/>
            <person name="St-Pierre B."/>
            <person name="Chen S."/>
            <person name="Sun C."/>
        </authorList>
    </citation>
    <scope>NUCLEOTIDE SEQUENCE [LARGE SCALE GENOMIC DNA]</scope>
</reference>
<comment type="caution">
    <text evidence="1">The sequence shown here is derived from an EMBL/GenBank/DDBJ whole genome shotgun (WGS) entry which is preliminary data.</text>
</comment>
<proteinExistence type="predicted"/>
<organism evidence="1 2">
    <name type="scientific">Catharanthus roseus</name>
    <name type="common">Madagascar periwinkle</name>
    <name type="synonym">Vinca rosea</name>
    <dbReference type="NCBI Taxonomy" id="4058"/>
    <lineage>
        <taxon>Eukaryota</taxon>
        <taxon>Viridiplantae</taxon>
        <taxon>Streptophyta</taxon>
        <taxon>Embryophyta</taxon>
        <taxon>Tracheophyta</taxon>
        <taxon>Spermatophyta</taxon>
        <taxon>Magnoliopsida</taxon>
        <taxon>eudicotyledons</taxon>
        <taxon>Gunneridae</taxon>
        <taxon>Pentapetalae</taxon>
        <taxon>asterids</taxon>
        <taxon>lamiids</taxon>
        <taxon>Gentianales</taxon>
        <taxon>Apocynaceae</taxon>
        <taxon>Rauvolfioideae</taxon>
        <taxon>Vinceae</taxon>
        <taxon>Catharanthinae</taxon>
        <taxon>Catharanthus</taxon>
    </lineage>
</organism>
<evidence type="ECO:0000313" key="1">
    <source>
        <dbReference type="EMBL" id="KAI5682340.1"/>
    </source>
</evidence>
<sequence>MEVEFCPSQPRRSRKSDNLNEGKKIEKCHTGTGIPRPYPRPWRVGSGSINFIPEGSGSWSGSNACLELALRLRPKPCKLFAGGTRPNYSRFRKEEDHWPKNPTHQLPHANLRLSARILHRAATMGCANRNSGPEEHKVAGLQKEVVKMTQPYNQAVKGAQILEN</sequence>
<protein>
    <submittedName>
        <fullName evidence="1">Uncharacterized protein</fullName>
    </submittedName>
</protein>